<sequence>MRKQIELLEHHAHALAVHVYIDLFIGYVNAFEYYLARRRLLKQVQAAQECALARTGRAYDNDNLALFNFHVYAVHGFELSKRLLKVNCPNQFFTVHFF</sequence>
<reference evidence="2" key="1">
    <citation type="submission" date="2019-08" db="EMBL/GenBank/DDBJ databases">
        <authorList>
            <person name="Kucharzyk K."/>
            <person name="Murdoch R.W."/>
            <person name="Higgins S."/>
            <person name="Loffler F."/>
        </authorList>
    </citation>
    <scope>NUCLEOTIDE SEQUENCE</scope>
</reference>
<dbReference type="EMBL" id="VSSQ01107459">
    <property type="protein sequence ID" value="MPN46626.1"/>
    <property type="molecule type" value="Genomic_DNA"/>
</dbReference>
<keyword evidence="1" id="KW-1133">Transmembrane helix</keyword>
<keyword evidence="1" id="KW-0812">Transmembrane</keyword>
<feature type="transmembrane region" description="Helical" evidence="1">
    <location>
        <begin position="12"/>
        <end position="35"/>
    </location>
</feature>
<dbReference type="AlphaFoldDB" id="A0A645I6V0"/>
<comment type="caution">
    <text evidence="2">The sequence shown here is derived from an EMBL/GenBank/DDBJ whole genome shotgun (WGS) entry which is preliminary data.</text>
</comment>
<evidence type="ECO:0000256" key="1">
    <source>
        <dbReference type="SAM" id="Phobius"/>
    </source>
</evidence>
<accession>A0A645I6V0</accession>
<protein>
    <submittedName>
        <fullName evidence="2">Uncharacterized protein</fullName>
    </submittedName>
</protein>
<gene>
    <name evidence="2" type="ORF">SDC9_194217</name>
</gene>
<evidence type="ECO:0000313" key="2">
    <source>
        <dbReference type="EMBL" id="MPN46626.1"/>
    </source>
</evidence>
<dbReference type="AntiFam" id="ANF00095">
    <property type="entry name" value="Shadow ORF (opposite ABC transporters)"/>
</dbReference>
<name>A0A645I6V0_9ZZZZ</name>
<keyword evidence="1" id="KW-0472">Membrane</keyword>
<organism evidence="2">
    <name type="scientific">bioreactor metagenome</name>
    <dbReference type="NCBI Taxonomy" id="1076179"/>
    <lineage>
        <taxon>unclassified sequences</taxon>
        <taxon>metagenomes</taxon>
        <taxon>ecological metagenomes</taxon>
    </lineage>
</organism>
<proteinExistence type="predicted"/>